<accession>A0A0E9VV39</accession>
<reference evidence="1" key="2">
    <citation type="journal article" date="2015" name="Fish Shellfish Immunol.">
        <title>Early steps in the European eel (Anguilla anguilla)-Vibrio vulnificus interaction in the gills: Role of the RtxA13 toxin.</title>
        <authorList>
            <person name="Callol A."/>
            <person name="Pajuelo D."/>
            <person name="Ebbesson L."/>
            <person name="Teles M."/>
            <person name="MacKenzie S."/>
            <person name="Amaro C."/>
        </authorList>
    </citation>
    <scope>NUCLEOTIDE SEQUENCE</scope>
</reference>
<dbReference type="EMBL" id="GBXM01026671">
    <property type="protein sequence ID" value="JAH81906.1"/>
    <property type="molecule type" value="Transcribed_RNA"/>
</dbReference>
<protein>
    <submittedName>
        <fullName evidence="1">Uncharacterized protein</fullName>
    </submittedName>
</protein>
<proteinExistence type="predicted"/>
<name>A0A0E9VV39_ANGAN</name>
<sequence length="10" mass="1160">MLICHSCILQ</sequence>
<organism evidence="1">
    <name type="scientific">Anguilla anguilla</name>
    <name type="common">European freshwater eel</name>
    <name type="synonym">Muraena anguilla</name>
    <dbReference type="NCBI Taxonomy" id="7936"/>
    <lineage>
        <taxon>Eukaryota</taxon>
        <taxon>Metazoa</taxon>
        <taxon>Chordata</taxon>
        <taxon>Craniata</taxon>
        <taxon>Vertebrata</taxon>
        <taxon>Euteleostomi</taxon>
        <taxon>Actinopterygii</taxon>
        <taxon>Neopterygii</taxon>
        <taxon>Teleostei</taxon>
        <taxon>Anguilliformes</taxon>
        <taxon>Anguillidae</taxon>
        <taxon>Anguilla</taxon>
    </lineage>
</organism>
<reference evidence="1" key="1">
    <citation type="submission" date="2014-11" db="EMBL/GenBank/DDBJ databases">
        <authorList>
            <person name="Amaro Gonzalez C."/>
        </authorList>
    </citation>
    <scope>NUCLEOTIDE SEQUENCE</scope>
</reference>
<evidence type="ECO:0000313" key="1">
    <source>
        <dbReference type="EMBL" id="JAH81906.1"/>
    </source>
</evidence>